<name>A0ABD5ZBM0_9EURY</name>
<evidence type="ECO:0000256" key="1">
    <source>
        <dbReference type="SAM" id="Phobius"/>
    </source>
</evidence>
<sequence length="79" mass="8286">MTANARRPLRHQNRLAPLRSIVAPLVVVIVLAMLAPSVSAVLAPIAAVPLLVGWWLLGFGAALTLPFAVIAAVTVVIEQ</sequence>
<keyword evidence="1" id="KW-1133">Transmembrane helix</keyword>
<keyword evidence="3" id="KW-1185">Reference proteome</keyword>
<proteinExistence type="predicted"/>
<protein>
    <submittedName>
        <fullName evidence="2">Uncharacterized protein</fullName>
    </submittedName>
</protein>
<feature type="transmembrane region" description="Helical" evidence="1">
    <location>
        <begin position="52"/>
        <end position="77"/>
    </location>
</feature>
<comment type="caution">
    <text evidence="2">The sequence shown here is derived from an EMBL/GenBank/DDBJ whole genome shotgun (WGS) entry which is preliminary data.</text>
</comment>
<reference evidence="2 3" key="1">
    <citation type="journal article" date="2019" name="Int. J. Syst. Evol. Microbiol.">
        <title>The Global Catalogue of Microorganisms (GCM) 10K type strain sequencing project: providing services to taxonomists for standard genome sequencing and annotation.</title>
        <authorList>
            <consortium name="The Broad Institute Genomics Platform"/>
            <consortium name="The Broad Institute Genome Sequencing Center for Infectious Disease"/>
            <person name="Wu L."/>
            <person name="Ma J."/>
        </authorList>
    </citation>
    <scope>NUCLEOTIDE SEQUENCE [LARGE SCALE GENOMIC DNA]</scope>
    <source>
        <strain evidence="2 3">DSM 29988</strain>
    </source>
</reference>
<keyword evidence="1" id="KW-0812">Transmembrane</keyword>
<feature type="transmembrane region" description="Helical" evidence="1">
    <location>
        <begin position="21"/>
        <end position="46"/>
    </location>
</feature>
<gene>
    <name evidence="2" type="ORF">ACFQJC_03720</name>
</gene>
<accession>A0ABD5ZBM0</accession>
<evidence type="ECO:0000313" key="2">
    <source>
        <dbReference type="EMBL" id="MFC7202608.1"/>
    </source>
</evidence>
<keyword evidence="1" id="KW-0472">Membrane</keyword>
<dbReference type="EMBL" id="JBHTAA010000001">
    <property type="protein sequence ID" value="MFC7202608.1"/>
    <property type="molecule type" value="Genomic_DNA"/>
</dbReference>
<dbReference type="AlphaFoldDB" id="A0ABD5ZBM0"/>
<evidence type="ECO:0000313" key="3">
    <source>
        <dbReference type="Proteomes" id="UP001596481"/>
    </source>
</evidence>
<dbReference type="Proteomes" id="UP001596481">
    <property type="component" value="Unassembled WGS sequence"/>
</dbReference>
<organism evidence="2 3">
    <name type="scientific">Haloferax namakaokahaiae</name>
    <dbReference type="NCBI Taxonomy" id="1748331"/>
    <lineage>
        <taxon>Archaea</taxon>
        <taxon>Methanobacteriati</taxon>
        <taxon>Methanobacteriota</taxon>
        <taxon>Stenosarchaea group</taxon>
        <taxon>Halobacteria</taxon>
        <taxon>Halobacteriales</taxon>
        <taxon>Haloferacaceae</taxon>
        <taxon>Haloferax</taxon>
    </lineage>
</organism>
<dbReference type="RefSeq" id="WP_390221905.1">
    <property type="nucleotide sequence ID" value="NZ_JBHTAA010000001.1"/>
</dbReference>